<keyword evidence="4" id="KW-1185">Reference proteome</keyword>
<reference evidence="3 4" key="1">
    <citation type="submission" date="2017-06" db="EMBL/GenBank/DDBJ databases">
        <title>Genome sequencing of cyanobaciteial culture collection at National Institute for Environmental Studies (NIES).</title>
        <authorList>
            <person name="Hirose Y."/>
            <person name="Shimura Y."/>
            <person name="Fujisawa T."/>
            <person name="Nakamura Y."/>
            <person name="Kawachi M."/>
        </authorList>
    </citation>
    <scope>NUCLEOTIDE SEQUENCE [LARGE SCALE GENOMIC DNA]</scope>
    <source>
        <strain evidence="3 4">NIES-267</strain>
    </source>
</reference>
<evidence type="ECO:0000313" key="3">
    <source>
        <dbReference type="EMBL" id="BAY81843.1"/>
    </source>
</evidence>
<evidence type="ECO:0000256" key="2">
    <source>
        <dbReference type="SAM" id="Phobius"/>
    </source>
</evidence>
<dbReference type="AlphaFoldDB" id="A0A1Z4LKS3"/>
<name>A0A1Z4LKS3_9CYAN</name>
<gene>
    <name evidence="3" type="ORF">NIES267_13200</name>
</gene>
<evidence type="ECO:0000256" key="1">
    <source>
        <dbReference type="SAM" id="MobiDB-lite"/>
    </source>
</evidence>
<evidence type="ECO:0000313" key="4">
    <source>
        <dbReference type="Proteomes" id="UP000218418"/>
    </source>
</evidence>
<feature type="transmembrane region" description="Helical" evidence="2">
    <location>
        <begin position="357"/>
        <end position="378"/>
    </location>
</feature>
<dbReference type="Gene3D" id="3.40.190.10">
    <property type="entry name" value="Periplasmic binding protein-like II"/>
    <property type="match status" value="2"/>
</dbReference>
<keyword evidence="2" id="KW-0472">Membrane</keyword>
<keyword evidence="2" id="KW-1133">Transmembrane helix</keyword>
<organism evidence="3 4">
    <name type="scientific">Calothrix parasitica NIES-267</name>
    <dbReference type="NCBI Taxonomy" id="1973488"/>
    <lineage>
        <taxon>Bacteria</taxon>
        <taxon>Bacillati</taxon>
        <taxon>Cyanobacteriota</taxon>
        <taxon>Cyanophyceae</taxon>
        <taxon>Nostocales</taxon>
        <taxon>Calotrichaceae</taxon>
        <taxon>Calothrix</taxon>
    </lineage>
</organism>
<dbReference type="Proteomes" id="UP000218418">
    <property type="component" value="Chromosome"/>
</dbReference>
<dbReference type="SUPFAM" id="SSF53850">
    <property type="entry name" value="Periplasmic binding protein-like II"/>
    <property type="match status" value="1"/>
</dbReference>
<accession>A0A1Z4LKS3</accession>
<keyword evidence="2" id="KW-0812">Transmembrane</keyword>
<proteinExistence type="predicted"/>
<feature type="compositionally biased region" description="Basic and acidic residues" evidence="1">
    <location>
        <begin position="341"/>
        <end position="352"/>
    </location>
</feature>
<dbReference type="EMBL" id="AP018227">
    <property type="protein sequence ID" value="BAY81843.1"/>
    <property type="molecule type" value="Genomic_DNA"/>
</dbReference>
<feature type="region of interest" description="Disordered" evidence="1">
    <location>
        <begin position="325"/>
        <end position="355"/>
    </location>
</feature>
<sequence length="402" mass="45612">MAFFHLHKKSSKLLITTFFISPICFLISCKSQVNGLPQESYLKQIRVGIRTTSSGIGSKNKDGSYGGFCGKFLKTLEHELSRQNRQIPVIPKDIANQYRGKAYPRYHGLIAEKIEMECGPNSTSTLKLRDRQDNQLLKSKILFSKKSFHTTGIKLLLKQETAVELENTAKKQLEKKLSALPIAVIRGTTTLKQFENNSNYYDGYVPYPKIKQKNQKLDIRDLALDDLEKGEIKAFASDAIILRTLLEEGIQGKSGYRKGRQPFKNKNYVIYPQEPNTYLPKLQKQRYAIAINKNTDYAKWLRQTADKVLEKPSLNQAKQDIQKYENGGDTLSPVPQTPLSEKPREQTSKSDRGNNPFFDPGVIAAFITAVSTILVGYWQYGRRHKAKSGLEEVKGQRSKVKG</sequence>
<protein>
    <submittedName>
        <fullName evidence="3">Extracellular solute-binding protein family 3</fullName>
    </submittedName>
</protein>